<dbReference type="AlphaFoldDB" id="A0A927JDC8"/>
<proteinExistence type="predicted"/>
<reference evidence="9" key="1">
    <citation type="submission" date="2020-09" db="EMBL/GenBank/DDBJ databases">
        <title>Hoyosella lacisalsi sp. nov., a halotolerant actinobacterium isolated from soil of Lake Gudzhirganskoe.</title>
        <authorList>
            <person name="Yang Q."/>
            <person name="Guo P.Y."/>
            <person name="Liu S.W."/>
            <person name="Li F.N."/>
            <person name="Sun C.H."/>
        </authorList>
    </citation>
    <scope>NUCLEOTIDE SEQUENCE</scope>
    <source>
        <strain evidence="9">G463</strain>
    </source>
</reference>
<accession>A0A927JDC8</accession>
<dbReference type="Proteomes" id="UP000642993">
    <property type="component" value="Unassembled WGS sequence"/>
</dbReference>
<gene>
    <name evidence="9" type="ORF">HT102_11355</name>
</gene>
<evidence type="ECO:0000256" key="2">
    <source>
        <dbReference type="ARBA" id="ARBA00022475"/>
    </source>
</evidence>
<sequence>MPYLFLLSFVILVVCLIDIITTDDSRIRNLPKAAWILLVIILPLAGMVAWLVAGRPYADEAPRYRSTGFPEYERLGRHIAQDQQSDEEFLRECRARAEEQRRRYREERRKDEAQE</sequence>
<dbReference type="EMBL" id="JACYWE010000006">
    <property type="protein sequence ID" value="MBD8507085.1"/>
    <property type="molecule type" value="Genomic_DNA"/>
</dbReference>
<comment type="caution">
    <text evidence="9">The sequence shown here is derived from an EMBL/GenBank/DDBJ whole genome shotgun (WGS) entry which is preliminary data.</text>
</comment>
<evidence type="ECO:0000256" key="1">
    <source>
        <dbReference type="ARBA" id="ARBA00004651"/>
    </source>
</evidence>
<evidence type="ECO:0000256" key="3">
    <source>
        <dbReference type="ARBA" id="ARBA00022692"/>
    </source>
</evidence>
<dbReference type="GO" id="GO:0005886">
    <property type="term" value="C:plasma membrane"/>
    <property type="evidence" value="ECO:0007669"/>
    <property type="project" value="UniProtKB-SubCell"/>
</dbReference>
<name>A0A927JDC8_9ACTN</name>
<evidence type="ECO:0000313" key="10">
    <source>
        <dbReference type="Proteomes" id="UP000642993"/>
    </source>
</evidence>
<evidence type="ECO:0000256" key="5">
    <source>
        <dbReference type="ARBA" id="ARBA00023136"/>
    </source>
</evidence>
<organism evidence="9 10">
    <name type="scientific">Lolliginicoccus lacisalsi</name>
    <dbReference type="NCBI Taxonomy" id="2742202"/>
    <lineage>
        <taxon>Bacteria</taxon>
        <taxon>Bacillati</taxon>
        <taxon>Actinomycetota</taxon>
        <taxon>Actinomycetes</taxon>
        <taxon>Mycobacteriales</taxon>
        <taxon>Hoyosellaceae</taxon>
        <taxon>Lolliginicoccus</taxon>
    </lineage>
</organism>
<keyword evidence="5 7" id="KW-0472">Membrane</keyword>
<evidence type="ECO:0000256" key="6">
    <source>
        <dbReference type="SAM" id="Coils"/>
    </source>
</evidence>
<feature type="domain" description="Cardiolipin synthase N-terminal" evidence="8">
    <location>
        <begin position="10"/>
        <end position="55"/>
    </location>
</feature>
<feature type="coiled-coil region" evidence="6">
    <location>
        <begin position="87"/>
        <end position="114"/>
    </location>
</feature>
<dbReference type="Pfam" id="PF13396">
    <property type="entry name" value="PLDc_N"/>
    <property type="match status" value="1"/>
</dbReference>
<evidence type="ECO:0000256" key="7">
    <source>
        <dbReference type="SAM" id="Phobius"/>
    </source>
</evidence>
<dbReference type="InterPro" id="IPR027379">
    <property type="entry name" value="CLS_N"/>
</dbReference>
<keyword evidence="3 7" id="KW-0812">Transmembrane</keyword>
<protein>
    <submittedName>
        <fullName evidence="9">PLDc_N domain-containing protein</fullName>
    </submittedName>
</protein>
<feature type="transmembrane region" description="Helical" evidence="7">
    <location>
        <begin position="33"/>
        <end position="53"/>
    </location>
</feature>
<keyword evidence="10" id="KW-1185">Reference proteome</keyword>
<keyword evidence="4 7" id="KW-1133">Transmembrane helix</keyword>
<evidence type="ECO:0000256" key="4">
    <source>
        <dbReference type="ARBA" id="ARBA00022989"/>
    </source>
</evidence>
<dbReference type="RefSeq" id="WP_192039609.1">
    <property type="nucleotide sequence ID" value="NZ_JACYWE010000006.1"/>
</dbReference>
<evidence type="ECO:0000259" key="8">
    <source>
        <dbReference type="Pfam" id="PF13396"/>
    </source>
</evidence>
<evidence type="ECO:0000313" key="9">
    <source>
        <dbReference type="EMBL" id="MBD8507085.1"/>
    </source>
</evidence>
<keyword evidence="6" id="KW-0175">Coiled coil</keyword>
<keyword evidence="2" id="KW-1003">Cell membrane</keyword>
<comment type="subcellular location">
    <subcellularLocation>
        <location evidence="1">Cell membrane</location>
        <topology evidence="1">Multi-pass membrane protein</topology>
    </subcellularLocation>
</comment>